<name>A0ACD3QXZ6_LARCR</name>
<dbReference type="EMBL" id="CM011685">
    <property type="protein sequence ID" value="TMS12028.1"/>
    <property type="molecule type" value="Genomic_DNA"/>
</dbReference>
<keyword evidence="2" id="KW-1185">Reference proteome</keyword>
<organism evidence="1 2">
    <name type="scientific">Larimichthys crocea</name>
    <name type="common">Large yellow croaker</name>
    <name type="synonym">Pseudosciaena crocea</name>
    <dbReference type="NCBI Taxonomy" id="215358"/>
    <lineage>
        <taxon>Eukaryota</taxon>
        <taxon>Metazoa</taxon>
        <taxon>Chordata</taxon>
        <taxon>Craniata</taxon>
        <taxon>Vertebrata</taxon>
        <taxon>Euteleostomi</taxon>
        <taxon>Actinopterygii</taxon>
        <taxon>Neopterygii</taxon>
        <taxon>Teleostei</taxon>
        <taxon>Neoteleostei</taxon>
        <taxon>Acanthomorphata</taxon>
        <taxon>Eupercaria</taxon>
        <taxon>Sciaenidae</taxon>
        <taxon>Larimichthys</taxon>
    </lineage>
</organism>
<evidence type="ECO:0000313" key="1">
    <source>
        <dbReference type="EMBL" id="TMS12028.1"/>
    </source>
</evidence>
<protein>
    <submittedName>
        <fullName evidence="1">Uncharacterized protein</fullName>
    </submittedName>
</protein>
<accession>A0ACD3QXZ6</accession>
<evidence type="ECO:0000313" key="2">
    <source>
        <dbReference type="Proteomes" id="UP000793456"/>
    </source>
</evidence>
<comment type="caution">
    <text evidence="1">The sequence shown here is derived from an EMBL/GenBank/DDBJ whole genome shotgun (WGS) entry which is preliminary data.</text>
</comment>
<reference evidence="1" key="1">
    <citation type="submission" date="2018-11" db="EMBL/GenBank/DDBJ databases">
        <title>The sequence and de novo assembly of Larimichthys crocea genome using PacBio and Hi-C technologies.</title>
        <authorList>
            <person name="Xu P."/>
            <person name="Chen B."/>
            <person name="Zhou Z."/>
            <person name="Ke Q."/>
            <person name="Wu Y."/>
            <person name="Bai H."/>
            <person name="Pu F."/>
        </authorList>
    </citation>
    <scope>NUCLEOTIDE SEQUENCE</scope>
    <source>
        <tissue evidence="1">Muscle</tissue>
    </source>
</reference>
<gene>
    <name evidence="1" type="ORF">E3U43_016986</name>
</gene>
<proteinExistence type="predicted"/>
<sequence>MLLTARSLSKVLQLTLAVIKPDAVAHPLMLEALHQRILDNNFVIVRRKDLAWTREDSQRFYS</sequence>
<dbReference type="Proteomes" id="UP000793456">
    <property type="component" value="Chromosome XII"/>
</dbReference>